<reference evidence="1 2" key="1">
    <citation type="submission" date="2018-08" db="EMBL/GenBank/DDBJ databases">
        <title>Recombination of ecologically and evolutionarily significant loci maintains genetic cohesion in the Pseudomonas syringae species complex.</title>
        <authorList>
            <person name="Dillon M."/>
            <person name="Thakur S."/>
            <person name="Almeida R.N.D."/>
            <person name="Weir B.S."/>
            <person name="Guttman D.S."/>
        </authorList>
    </citation>
    <scope>NUCLEOTIDE SEQUENCE [LARGE SCALE GENOMIC DNA]</scope>
    <source>
        <strain evidence="1 2">ICMP 2788</strain>
    </source>
</reference>
<dbReference type="AlphaFoldDB" id="A0A3M2WSU6"/>
<protein>
    <submittedName>
        <fullName evidence="1">Uncharacterized protein</fullName>
    </submittedName>
</protein>
<accession>A0A3M2WSU6</accession>
<dbReference type="EMBL" id="RBPQ01000079">
    <property type="protein sequence ID" value="RMO30304.1"/>
    <property type="molecule type" value="Genomic_DNA"/>
</dbReference>
<gene>
    <name evidence="1" type="ORF">ALQ44_101958</name>
</gene>
<proteinExistence type="predicted"/>
<comment type="caution">
    <text evidence="1">The sequence shown here is derived from an EMBL/GenBank/DDBJ whole genome shotgun (WGS) entry which is preliminary data.</text>
</comment>
<evidence type="ECO:0000313" key="2">
    <source>
        <dbReference type="Proteomes" id="UP000276886"/>
    </source>
</evidence>
<sequence>MLSALRMTEEGSMELRCHCRQRQHEKAQKGSRKMPVFLDPYLMRA</sequence>
<dbReference type="Proteomes" id="UP000276886">
    <property type="component" value="Unassembled WGS sequence"/>
</dbReference>
<organism evidence="1 2">
    <name type="scientific">Pseudomonas syringae pv. pisi</name>
    <dbReference type="NCBI Taxonomy" id="59510"/>
    <lineage>
        <taxon>Bacteria</taxon>
        <taxon>Pseudomonadati</taxon>
        <taxon>Pseudomonadota</taxon>
        <taxon>Gammaproteobacteria</taxon>
        <taxon>Pseudomonadales</taxon>
        <taxon>Pseudomonadaceae</taxon>
        <taxon>Pseudomonas</taxon>
        <taxon>Pseudomonas syringae</taxon>
    </lineage>
</organism>
<name>A0A3M2WSU6_PSESJ</name>
<evidence type="ECO:0000313" key="1">
    <source>
        <dbReference type="EMBL" id="RMO30304.1"/>
    </source>
</evidence>